<gene>
    <name evidence="2" type="ORF">PoB_004275300</name>
</gene>
<organism evidence="2 3">
    <name type="scientific">Plakobranchus ocellatus</name>
    <dbReference type="NCBI Taxonomy" id="259542"/>
    <lineage>
        <taxon>Eukaryota</taxon>
        <taxon>Metazoa</taxon>
        <taxon>Spiralia</taxon>
        <taxon>Lophotrochozoa</taxon>
        <taxon>Mollusca</taxon>
        <taxon>Gastropoda</taxon>
        <taxon>Heterobranchia</taxon>
        <taxon>Euthyneura</taxon>
        <taxon>Panpulmonata</taxon>
        <taxon>Sacoglossa</taxon>
        <taxon>Placobranchoidea</taxon>
        <taxon>Plakobranchidae</taxon>
        <taxon>Plakobranchus</taxon>
    </lineage>
</organism>
<proteinExistence type="predicted"/>
<evidence type="ECO:0000256" key="1">
    <source>
        <dbReference type="SAM" id="MobiDB-lite"/>
    </source>
</evidence>
<sequence length="103" mass="11763">MVTGLEPATEGSLLISGWIGYPLCERCPEEEEEENRHDQNITRQKRQQRNIPQQVDLRLPGPPSGQGDGREFEPATEGPLHISGRIRYPLCHRRSPIDLEYES</sequence>
<protein>
    <submittedName>
        <fullName evidence="2">Uncharacterized protein</fullName>
    </submittedName>
</protein>
<feature type="region of interest" description="Disordered" evidence="1">
    <location>
        <begin position="29"/>
        <end position="84"/>
    </location>
</feature>
<comment type="caution">
    <text evidence="2">The sequence shown here is derived from an EMBL/GenBank/DDBJ whole genome shotgun (WGS) entry which is preliminary data.</text>
</comment>
<dbReference type="EMBL" id="BLXT01004654">
    <property type="protein sequence ID" value="GFO16248.1"/>
    <property type="molecule type" value="Genomic_DNA"/>
</dbReference>
<name>A0AAV4BAS0_9GAST</name>
<dbReference type="Proteomes" id="UP000735302">
    <property type="component" value="Unassembled WGS sequence"/>
</dbReference>
<dbReference type="AlphaFoldDB" id="A0AAV4BAS0"/>
<reference evidence="2 3" key="1">
    <citation type="journal article" date="2021" name="Elife">
        <title>Chloroplast acquisition without the gene transfer in kleptoplastic sea slugs, Plakobranchus ocellatus.</title>
        <authorList>
            <person name="Maeda T."/>
            <person name="Takahashi S."/>
            <person name="Yoshida T."/>
            <person name="Shimamura S."/>
            <person name="Takaki Y."/>
            <person name="Nagai Y."/>
            <person name="Toyoda A."/>
            <person name="Suzuki Y."/>
            <person name="Arimoto A."/>
            <person name="Ishii H."/>
            <person name="Satoh N."/>
            <person name="Nishiyama T."/>
            <person name="Hasebe M."/>
            <person name="Maruyama T."/>
            <person name="Minagawa J."/>
            <person name="Obokata J."/>
            <person name="Shigenobu S."/>
        </authorList>
    </citation>
    <scope>NUCLEOTIDE SEQUENCE [LARGE SCALE GENOMIC DNA]</scope>
</reference>
<keyword evidence="3" id="KW-1185">Reference proteome</keyword>
<evidence type="ECO:0000313" key="3">
    <source>
        <dbReference type="Proteomes" id="UP000735302"/>
    </source>
</evidence>
<evidence type="ECO:0000313" key="2">
    <source>
        <dbReference type="EMBL" id="GFO16248.1"/>
    </source>
</evidence>
<accession>A0AAV4BAS0</accession>